<accession>D4BFU7</accession>
<organism evidence="2 3">
    <name type="scientific">Citrobacter youngae ATCC 29220</name>
    <dbReference type="NCBI Taxonomy" id="500640"/>
    <lineage>
        <taxon>Bacteria</taxon>
        <taxon>Pseudomonadati</taxon>
        <taxon>Pseudomonadota</taxon>
        <taxon>Gammaproteobacteria</taxon>
        <taxon>Enterobacterales</taxon>
        <taxon>Enterobacteriaceae</taxon>
        <taxon>Citrobacter</taxon>
        <taxon>Citrobacter freundii complex</taxon>
    </lineage>
</organism>
<comment type="caution">
    <text evidence="2">The sequence shown here is derived from an EMBL/GenBank/DDBJ whole genome shotgun (WGS) entry which is preliminary data.</text>
</comment>
<dbReference type="Proteomes" id="UP000003880">
    <property type="component" value="Unassembled WGS sequence"/>
</dbReference>
<evidence type="ECO:0000313" key="3">
    <source>
        <dbReference type="Proteomes" id="UP000003880"/>
    </source>
</evidence>
<evidence type="ECO:0000313" key="2">
    <source>
        <dbReference type="EMBL" id="EFE07234.1"/>
    </source>
</evidence>
<evidence type="ECO:0000256" key="1">
    <source>
        <dbReference type="SAM" id="MobiDB-lite"/>
    </source>
</evidence>
<dbReference type="EMBL" id="ABWL02000016">
    <property type="protein sequence ID" value="EFE07234.1"/>
    <property type="molecule type" value="Genomic_DNA"/>
</dbReference>
<protein>
    <submittedName>
        <fullName evidence="2">Uncharacterized protein</fullName>
    </submittedName>
</protein>
<name>D4BFU7_9ENTR</name>
<sequence length="57" mass="6479">MTVKPGKQLASDIFEHRQSLCASLNRRSKSFRRGKALPDGNLQSQQGRQNVTVLRIR</sequence>
<feature type="compositionally biased region" description="Polar residues" evidence="1">
    <location>
        <begin position="41"/>
        <end position="57"/>
    </location>
</feature>
<dbReference type="HOGENOM" id="CLU_2988360_0_0_6"/>
<feature type="region of interest" description="Disordered" evidence="1">
    <location>
        <begin position="25"/>
        <end position="57"/>
    </location>
</feature>
<dbReference type="AlphaFoldDB" id="D4BFU7"/>
<gene>
    <name evidence="2" type="ORF">CIT292_09117</name>
</gene>
<proteinExistence type="predicted"/>
<feature type="compositionally biased region" description="Basic residues" evidence="1">
    <location>
        <begin position="26"/>
        <end position="35"/>
    </location>
</feature>
<reference evidence="2 3" key="1">
    <citation type="submission" date="2010-02" db="EMBL/GenBank/DDBJ databases">
        <authorList>
            <person name="Weinstock G."/>
            <person name="Sodergren E."/>
            <person name="Clifton S."/>
            <person name="Fulton L."/>
            <person name="Fulton B."/>
            <person name="Courtney L."/>
            <person name="Fronick C."/>
            <person name="Harrison M."/>
            <person name="Strong C."/>
            <person name="Farmer C."/>
            <person name="Delahaunty K."/>
            <person name="Markovic C."/>
            <person name="Hall O."/>
            <person name="Minx P."/>
            <person name="Tomlinson C."/>
            <person name="Mitreva M."/>
            <person name="Nelson J."/>
            <person name="Hou S."/>
            <person name="Wollam A."/>
            <person name="Pepin K.H."/>
            <person name="Johnson M."/>
            <person name="Bhonagiri V."/>
            <person name="Zhang X."/>
            <person name="Suruliraj S."/>
            <person name="Warren W."/>
            <person name="Chinwalla A."/>
            <person name="Mardis E.R."/>
            <person name="Wilson R.K."/>
        </authorList>
    </citation>
    <scope>NUCLEOTIDE SEQUENCE [LARGE SCALE GENOMIC DNA]</scope>
    <source>
        <strain evidence="2 3">ATCC 29220</strain>
    </source>
</reference>